<dbReference type="OrthoDB" id="3401220at2"/>
<keyword evidence="2" id="KW-0812">Transmembrane</keyword>
<evidence type="ECO:0000256" key="1">
    <source>
        <dbReference type="SAM" id="MobiDB-lite"/>
    </source>
</evidence>
<dbReference type="Pfam" id="PF10939">
    <property type="entry name" value="DUF2631"/>
    <property type="match status" value="1"/>
</dbReference>
<dbReference type="RefSeq" id="WP_097194165.1">
    <property type="nucleotide sequence ID" value="NZ_OBQI01000002.1"/>
</dbReference>
<reference evidence="4" key="1">
    <citation type="submission" date="2017-08" db="EMBL/GenBank/DDBJ databases">
        <authorList>
            <person name="Varghese N."/>
            <person name="Submissions S."/>
        </authorList>
    </citation>
    <scope>NUCLEOTIDE SEQUENCE [LARGE SCALE GENOMIC DNA]</scope>
    <source>
        <strain evidence="4">DSM 4725</strain>
    </source>
</reference>
<evidence type="ECO:0000256" key="2">
    <source>
        <dbReference type="SAM" id="Phobius"/>
    </source>
</evidence>
<feature type="transmembrane region" description="Helical" evidence="2">
    <location>
        <begin position="81"/>
        <end position="99"/>
    </location>
</feature>
<evidence type="ECO:0000313" key="4">
    <source>
        <dbReference type="Proteomes" id="UP000219435"/>
    </source>
</evidence>
<gene>
    <name evidence="3" type="ORF">SAMN05660748_1213</name>
</gene>
<keyword evidence="4" id="KW-1185">Reference proteome</keyword>
<sequence length="108" mass="12335">MSEQTHRDRISIDDPGTERVNQPGREEGVVRAGAHPVEHEEPADWGWHGETGRKGRFGAWIAVLVTLSYLIGNHEGRVEDLWVLGIAVVLVVILVWDMFRRKNAWRSR</sequence>
<dbReference type="Proteomes" id="UP000219435">
    <property type="component" value="Unassembled WGS sequence"/>
</dbReference>
<dbReference type="EMBL" id="OBQI01000002">
    <property type="protein sequence ID" value="SOC48517.1"/>
    <property type="molecule type" value="Genomic_DNA"/>
</dbReference>
<organism evidence="3 4">
    <name type="scientific">Blastococcus aggregatus</name>
    <dbReference type="NCBI Taxonomy" id="38502"/>
    <lineage>
        <taxon>Bacteria</taxon>
        <taxon>Bacillati</taxon>
        <taxon>Actinomycetota</taxon>
        <taxon>Actinomycetes</taxon>
        <taxon>Geodermatophilales</taxon>
        <taxon>Geodermatophilaceae</taxon>
        <taxon>Blastococcus</taxon>
    </lineage>
</organism>
<evidence type="ECO:0000313" key="3">
    <source>
        <dbReference type="EMBL" id="SOC48517.1"/>
    </source>
</evidence>
<dbReference type="AlphaFoldDB" id="A0A285V3J6"/>
<feature type="transmembrane region" description="Helical" evidence="2">
    <location>
        <begin position="57"/>
        <end position="75"/>
    </location>
</feature>
<keyword evidence="2" id="KW-0472">Membrane</keyword>
<feature type="region of interest" description="Disordered" evidence="1">
    <location>
        <begin position="1"/>
        <end position="35"/>
    </location>
</feature>
<proteinExistence type="predicted"/>
<keyword evidence="2" id="KW-1133">Transmembrane helix</keyword>
<feature type="compositionally biased region" description="Basic and acidic residues" evidence="1">
    <location>
        <begin position="1"/>
        <end position="12"/>
    </location>
</feature>
<evidence type="ECO:0008006" key="5">
    <source>
        <dbReference type="Google" id="ProtNLM"/>
    </source>
</evidence>
<protein>
    <recommendedName>
        <fullName evidence="5">DUF2631 domain-containing protein</fullName>
    </recommendedName>
</protein>
<dbReference type="InterPro" id="IPR024341">
    <property type="entry name" value="DUF2631"/>
</dbReference>
<accession>A0A285V3J6</accession>
<name>A0A285V3J6_9ACTN</name>